<proteinExistence type="predicted"/>
<evidence type="ECO:0000313" key="2">
    <source>
        <dbReference type="EMBL" id="KRY73725.1"/>
    </source>
</evidence>
<dbReference type="EMBL" id="JYDT01000989">
    <property type="protein sequence ID" value="KRY73725.1"/>
    <property type="molecule type" value="Genomic_DNA"/>
</dbReference>
<feature type="signal peptide" evidence="1">
    <location>
        <begin position="1"/>
        <end position="19"/>
    </location>
</feature>
<sequence length="65" mass="7680">MRVRLIIVTIMSLFKAWRARCSACYFEICFEKAFNKLLSCCNRLFDKQIGIYHSAEFRSLTSLHV</sequence>
<feature type="chain" id="PRO_5006877350" description="Secreted protein" evidence="1">
    <location>
        <begin position="20"/>
        <end position="65"/>
    </location>
</feature>
<name>A0A0V1EIU0_TRIPS</name>
<keyword evidence="3" id="KW-1185">Reference proteome</keyword>
<evidence type="ECO:0008006" key="4">
    <source>
        <dbReference type="Google" id="ProtNLM"/>
    </source>
</evidence>
<dbReference type="AlphaFoldDB" id="A0A0V1EIU0"/>
<comment type="caution">
    <text evidence="2">The sequence shown here is derived from an EMBL/GenBank/DDBJ whole genome shotgun (WGS) entry which is preliminary data.</text>
</comment>
<organism evidence="2 3">
    <name type="scientific">Trichinella pseudospiralis</name>
    <name type="common">Parasitic roundworm</name>
    <dbReference type="NCBI Taxonomy" id="6337"/>
    <lineage>
        <taxon>Eukaryota</taxon>
        <taxon>Metazoa</taxon>
        <taxon>Ecdysozoa</taxon>
        <taxon>Nematoda</taxon>
        <taxon>Enoplea</taxon>
        <taxon>Dorylaimia</taxon>
        <taxon>Trichinellida</taxon>
        <taxon>Trichinellidae</taxon>
        <taxon>Trichinella</taxon>
    </lineage>
</organism>
<evidence type="ECO:0000313" key="3">
    <source>
        <dbReference type="Proteomes" id="UP000054995"/>
    </source>
</evidence>
<evidence type="ECO:0000256" key="1">
    <source>
        <dbReference type="SAM" id="SignalP"/>
    </source>
</evidence>
<gene>
    <name evidence="2" type="ORF">T4D_7418</name>
</gene>
<protein>
    <recommendedName>
        <fullName evidence="4">Secreted protein</fullName>
    </recommendedName>
</protein>
<accession>A0A0V1EIU0</accession>
<reference evidence="2 3" key="1">
    <citation type="submission" date="2015-01" db="EMBL/GenBank/DDBJ databases">
        <title>Evolution of Trichinella species and genotypes.</title>
        <authorList>
            <person name="Korhonen P.K."/>
            <person name="Edoardo P."/>
            <person name="Giuseppe L.R."/>
            <person name="Gasser R.B."/>
        </authorList>
    </citation>
    <scope>NUCLEOTIDE SEQUENCE [LARGE SCALE GENOMIC DNA]</scope>
    <source>
        <strain evidence="2">ISS470</strain>
    </source>
</reference>
<dbReference type="Proteomes" id="UP000054995">
    <property type="component" value="Unassembled WGS sequence"/>
</dbReference>
<keyword evidence="1" id="KW-0732">Signal</keyword>